<proteinExistence type="predicted"/>
<evidence type="ECO:0000313" key="1">
    <source>
        <dbReference type="EMBL" id="AND28544.1"/>
    </source>
</evidence>
<name>A0A160LJZ9_BACTI</name>
<protein>
    <submittedName>
        <fullName evidence="1">Uncharacterized protein</fullName>
    </submittedName>
</protein>
<keyword evidence="1" id="KW-0614">Plasmid</keyword>
<gene>
    <name evidence="1" type="ORF">ATN07_33070</name>
</gene>
<sequence>MNKELSLNGYGYNKEDSNQDQYPQFEQSVKNFFDMAINSGKKLFTTNVDELYEIYLNNLPAEARQHYTCNACRTFINRFGGLVTIDENGTMNSAMWNEDITPRFFAPAVSAMKKAVLNSRVNGVFIPDARVLGIPRTGEWTHLSVALPQTLVNRSVIRTAHQVMAEKLEDFKMLIRALMEYSVDVVDQAVGLLKTESLYRSEKCLGTAEWFREVHEKRDNVKNSRHKENIVWLAVATAPTGFCHVRSSMIGTLLDDIASGMSFDSVSRRFAEKMHPLQYQRPQAAPSAGNIAQAEKIVEKLGIQKSLIRRFARVDELKTEWTPKGKKETIKNSGGIFSHIQSKDKKELPKMNVPPVTMTWRKFMETVLPLAEEIEYQVKSVDNFSAILTASYEDAPPILQWDKEEQRNPFSWYVYSGGSNASKWNVSTGYQKVTAITFQPSMWYDENAHQGKAVFLILDGAKDNRFNSAGNALFPEILKSELREIRSTLESYSKGAAIEEYDEASACGVRLQYGGTWNAMVRVTTKTGTAVYKLDRWD</sequence>
<dbReference type="AlphaFoldDB" id="A0A160LJZ9"/>
<reference evidence="1" key="1">
    <citation type="journal article" date="2017" name="Res. Microbiol.">
        <title>Comparative genomics of extrachromosomal elements in Bacillus thuringiensis subsp. israelensis.</title>
        <authorList>
            <person name="Bolotin A."/>
            <person name="Gillis A."/>
            <person name="Sanchis V."/>
            <person name="Nielsen-LeRoux C."/>
            <person name="Mahillon J."/>
            <person name="Lereclus D."/>
            <person name="Sorokin A."/>
        </authorList>
    </citation>
    <scope>NUCLEOTIDE SEQUENCE</scope>
    <source>
        <strain evidence="1">AM65-52</strain>
        <plasmid evidence="1">pAM65-52-3-235K</plasmid>
    </source>
</reference>
<dbReference type="RefSeq" id="WP_001031181.1">
    <property type="nucleotide sequence ID" value="NZ_CP013278.1"/>
</dbReference>
<organism evidence="1">
    <name type="scientific">Bacillus thuringiensis subsp. israelensis</name>
    <dbReference type="NCBI Taxonomy" id="1430"/>
    <lineage>
        <taxon>Bacteria</taxon>
        <taxon>Bacillati</taxon>
        <taxon>Bacillota</taxon>
        <taxon>Bacilli</taxon>
        <taxon>Bacillales</taxon>
        <taxon>Bacillaceae</taxon>
        <taxon>Bacillus</taxon>
        <taxon>Bacillus cereus group</taxon>
    </lineage>
</organism>
<dbReference type="PATRIC" id="fig|1430.6.peg.2093"/>
<dbReference type="EMBL" id="CP013278">
    <property type="protein sequence ID" value="AND28544.1"/>
    <property type="molecule type" value="Genomic_DNA"/>
</dbReference>
<accession>A0A160LJZ9</accession>
<geneLocation type="plasmid" evidence="1">
    <name>pAM65-52-3-235K</name>
</geneLocation>